<dbReference type="GO" id="GO:0071360">
    <property type="term" value="P:cellular response to exogenous dsRNA"/>
    <property type="evidence" value="ECO:0007669"/>
    <property type="project" value="TreeGrafter"/>
</dbReference>
<dbReference type="GO" id="GO:0035861">
    <property type="term" value="C:site of double-strand break"/>
    <property type="evidence" value="ECO:0007669"/>
    <property type="project" value="TreeGrafter"/>
</dbReference>
<dbReference type="Gene3D" id="1.10.1410.40">
    <property type="match status" value="1"/>
</dbReference>
<dbReference type="STRING" id="1868482.ENSTSYP00000034267"/>
<dbReference type="RefSeq" id="XP_021567148.1">
    <property type="nucleotide sequence ID" value="XM_021711473.1"/>
</dbReference>
<proteinExistence type="inferred from homology"/>
<dbReference type="Pfam" id="PF20266">
    <property type="entry name" value="Mab-21_C"/>
    <property type="match status" value="1"/>
</dbReference>
<protein>
    <submittedName>
        <fullName evidence="6">Cyclic GMP-AMP synthase</fullName>
    </submittedName>
</protein>
<dbReference type="KEGG" id="csyr:103258632"/>
<dbReference type="GO" id="GO:0061501">
    <property type="term" value="F:2',3'-cyclic GMP-AMP synthase activity"/>
    <property type="evidence" value="ECO:0007669"/>
    <property type="project" value="TreeGrafter"/>
</dbReference>
<feature type="region of interest" description="Disordered" evidence="2">
    <location>
        <begin position="50"/>
        <end position="84"/>
    </location>
</feature>
<dbReference type="FunFam" id="1.10.1410.40:FF:000007">
    <property type="entry name" value="Cyclic GMP-AMP synthase"/>
    <property type="match status" value="1"/>
</dbReference>
<dbReference type="GO" id="GO:0032481">
    <property type="term" value="P:positive regulation of type I interferon production"/>
    <property type="evidence" value="ECO:0007669"/>
    <property type="project" value="TreeGrafter"/>
</dbReference>
<dbReference type="GeneID" id="103258632"/>
<feature type="compositionally biased region" description="Basic and acidic residues" evidence="2">
    <location>
        <begin position="173"/>
        <end position="184"/>
    </location>
</feature>
<evidence type="ECO:0000313" key="5">
    <source>
        <dbReference type="Proteomes" id="UP000189704"/>
    </source>
</evidence>
<name>A0A3Q0DZJ5_CARSF</name>
<dbReference type="Proteomes" id="UP000189704">
    <property type="component" value="Unplaced"/>
</dbReference>
<dbReference type="GO" id="GO:0005829">
    <property type="term" value="C:cytosol"/>
    <property type="evidence" value="ECO:0007669"/>
    <property type="project" value="TreeGrafter"/>
</dbReference>
<organism evidence="5 6">
    <name type="scientific">Carlito syrichta</name>
    <name type="common">Philippine tarsier</name>
    <name type="synonym">Tarsius syrichta</name>
    <dbReference type="NCBI Taxonomy" id="1868482"/>
    <lineage>
        <taxon>Eukaryota</taxon>
        <taxon>Metazoa</taxon>
        <taxon>Chordata</taxon>
        <taxon>Craniata</taxon>
        <taxon>Vertebrata</taxon>
        <taxon>Euteleostomi</taxon>
        <taxon>Mammalia</taxon>
        <taxon>Eutheria</taxon>
        <taxon>Euarchontoglires</taxon>
        <taxon>Primates</taxon>
        <taxon>Haplorrhini</taxon>
        <taxon>Tarsiiformes</taxon>
        <taxon>Tarsiidae</taxon>
        <taxon>Carlito</taxon>
    </lineage>
</organism>
<gene>
    <name evidence="6" type="primary">MB21D1</name>
</gene>
<dbReference type="GO" id="GO:0005634">
    <property type="term" value="C:nucleus"/>
    <property type="evidence" value="ECO:0007669"/>
    <property type="project" value="TreeGrafter"/>
</dbReference>
<feature type="compositionally biased region" description="Gly residues" evidence="2">
    <location>
        <begin position="50"/>
        <end position="66"/>
    </location>
</feature>
<dbReference type="GO" id="GO:2000042">
    <property type="term" value="P:negative regulation of double-strand break repair via homologous recombination"/>
    <property type="evidence" value="ECO:0007669"/>
    <property type="project" value="TreeGrafter"/>
</dbReference>
<evidence type="ECO:0000313" key="6">
    <source>
        <dbReference type="RefSeq" id="XP_021567148.1"/>
    </source>
</evidence>
<evidence type="ECO:0000259" key="3">
    <source>
        <dbReference type="Pfam" id="PF03281"/>
    </source>
</evidence>
<comment type="similarity">
    <text evidence="1">Belongs to the mab-21 family.</text>
</comment>
<dbReference type="Gene3D" id="3.30.460.90">
    <property type="match status" value="1"/>
</dbReference>
<dbReference type="InterPro" id="IPR024810">
    <property type="entry name" value="MAB21L/cGLR"/>
</dbReference>
<dbReference type="CTD" id="115004"/>
<reference evidence="6" key="1">
    <citation type="submission" date="2025-08" db="UniProtKB">
        <authorList>
            <consortium name="RefSeq"/>
        </authorList>
    </citation>
    <scope>IDENTIFICATION</scope>
</reference>
<dbReference type="GO" id="GO:0002218">
    <property type="term" value="P:activation of innate immune response"/>
    <property type="evidence" value="ECO:0007669"/>
    <property type="project" value="TreeGrafter"/>
</dbReference>
<dbReference type="GO" id="GO:0002230">
    <property type="term" value="P:positive regulation of defense response to virus by host"/>
    <property type="evidence" value="ECO:0007669"/>
    <property type="project" value="TreeGrafter"/>
</dbReference>
<evidence type="ECO:0000256" key="2">
    <source>
        <dbReference type="SAM" id="MobiDB-lite"/>
    </source>
</evidence>
<dbReference type="OrthoDB" id="6054650at2759"/>
<dbReference type="PANTHER" id="PTHR10656">
    <property type="entry name" value="CELL FATE DETERMINING PROTEIN MAB21-RELATED"/>
    <property type="match status" value="1"/>
</dbReference>
<accession>A0A3Q0DZJ5</accession>
<keyword evidence="5" id="KW-1185">Reference proteome</keyword>
<sequence length="579" mass="64685">MREGMLHSKATLGSTTADVRRSRPSREFSASLWLLRLPQRSMEDANTGLGGWSGRTAGGVTAGGGQQVRRLEREDSGPGGGHWRGWTAGRAAGGGEDSGPGGVVWRGWTAGLEAGWGGQQVRRLEREDAGPGGWRRKIVGQVEAAGGEGQQAWRWMGMAAGRTAGGGGQRAGRLREEDSRSDGWRGRTAGWAAAGGGQQVAAGGGGQRTGWSRLEGMDSGPGESTCWPSPSGLPCCQLPPYLFLSSPVLIPSCVDIPGKARKISAPNEFDVMFKLEVPRIQLEEYCESGAHYLVKFKRNPRGNPLTQFLEDEILSASKMLLKFRKIIMEEIKNIKDIDIVVEKKKRGSPAVTLLIEKPDKISVDIVLALEAKSSWPASTQKGLPISDWLGVKVRDQLRRQPFYLVPKPAKDENGFQGKTWRLSFSHIEKNILSNHGKDKTCCENNNPKCCRKDCLKLMKYLLEQLKKKFDNPKELDKFCSYHVKTAFFHVCTRYPQDHQWDRRQLECCFDNCVSYFLQCLRTEELLHYFVPGVNLFSRDQICKTHKEFLSKKIEYERNNRFPVFGESWDGVFKKSQELE</sequence>
<dbReference type="InterPro" id="IPR046903">
    <property type="entry name" value="Mab-21-like_nuc_Trfase"/>
</dbReference>
<dbReference type="GO" id="GO:0006974">
    <property type="term" value="P:DNA damage response"/>
    <property type="evidence" value="ECO:0007669"/>
    <property type="project" value="TreeGrafter"/>
</dbReference>
<dbReference type="InterPro" id="IPR046906">
    <property type="entry name" value="Mab-21_HhH/H2TH-like"/>
</dbReference>
<dbReference type="GO" id="GO:0003682">
    <property type="term" value="F:chromatin binding"/>
    <property type="evidence" value="ECO:0007669"/>
    <property type="project" value="TreeGrafter"/>
</dbReference>
<feature type="domain" description="Mab-21-like nucleotidyltransferase" evidence="3">
    <location>
        <begin position="262"/>
        <end position="434"/>
    </location>
</feature>
<evidence type="ECO:0000259" key="4">
    <source>
        <dbReference type="Pfam" id="PF20266"/>
    </source>
</evidence>
<feature type="region of interest" description="Disordered" evidence="2">
    <location>
        <begin position="163"/>
        <end position="184"/>
    </location>
</feature>
<dbReference type="PANTHER" id="PTHR10656:SF35">
    <property type="entry name" value="CYCLIC GMP-AMP SYNTHASE"/>
    <property type="match status" value="1"/>
</dbReference>
<dbReference type="SMART" id="SM01265">
    <property type="entry name" value="Mab-21"/>
    <property type="match status" value="1"/>
</dbReference>
<feature type="region of interest" description="Disordered" evidence="2">
    <location>
        <begin position="1"/>
        <end position="23"/>
    </location>
</feature>
<feature type="domain" description="Mab-21-like HhH/H2TH-like" evidence="4">
    <location>
        <begin position="450"/>
        <end position="554"/>
    </location>
</feature>
<dbReference type="GO" id="GO:0038001">
    <property type="term" value="P:paracrine signaling"/>
    <property type="evidence" value="ECO:0007669"/>
    <property type="project" value="TreeGrafter"/>
</dbReference>
<evidence type="ECO:0000256" key="1">
    <source>
        <dbReference type="ARBA" id="ARBA00008307"/>
    </source>
</evidence>
<dbReference type="Pfam" id="PF03281">
    <property type="entry name" value="Mab-21"/>
    <property type="match status" value="1"/>
</dbReference>
<dbReference type="GO" id="GO:0003690">
    <property type="term" value="F:double-stranded DNA binding"/>
    <property type="evidence" value="ECO:0007669"/>
    <property type="project" value="TreeGrafter"/>
</dbReference>
<dbReference type="AlphaFoldDB" id="A0A3Q0DZJ5"/>